<dbReference type="SMART" id="SM00086">
    <property type="entry name" value="PAC"/>
    <property type="match status" value="1"/>
</dbReference>
<comment type="similarity">
    <text evidence="2">Belongs to the methyl-accepting chemotaxis (MCP) protein family.</text>
</comment>
<dbReference type="GO" id="GO:0004888">
    <property type="term" value="F:transmembrane signaling receptor activity"/>
    <property type="evidence" value="ECO:0007669"/>
    <property type="project" value="InterPro"/>
</dbReference>
<organism evidence="8 9">
    <name type="scientific">Symmachiella macrocystis</name>
    <dbReference type="NCBI Taxonomy" id="2527985"/>
    <lineage>
        <taxon>Bacteria</taxon>
        <taxon>Pseudomonadati</taxon>
        <taxon>Planctomycetota</taxon>
        <taxon>Planctomycetia</taxon>
        <taxon>Planctomycetales</taxon>
        <taxon>Planctomycetaceae</taxon>
        <taxon>Symmachiella</taxon>
    </lineage>
</organism>
<dbReference type="NCBIfam" id="TIGR00229">
    <property type="entry name" value="sensory_box"/>
    <property type="match status" value="1"/>
</dbReference>
<gene>
    <name evidence="8" type="primary">bdlA_2</name>
    <name evidence="8" type="ORF">CA54_60210</name>
</gene>
<proteinExistence type="inferred from homology"/>
<keyword evidence="1" id="KW-0145">Chemotaxis</keyword>
<dbReference type="GO" id="GO:0006935">
    <property type="term" value="P:chemotaxis"/>
    <property type="evidence" value="ECO:0007669"/>
    <property type="project" value="UniProtKB-KW"/>
</dbReference>
<dbReference type="SMART" id="SM00283">
    <property type="entry name" value="MA"/>
    <property type="match status" value="1"/>
</dbReference>
<dbReference type="PANTHER" id="PTHR43531">
    <property type="entry name" value="PROTEIN ICFG"/>
    <property type="match status" value="1"/>
</dbReference>
<evidence type="ECO:0000259" key="6">
    <source>
        <dbReference type="PROSITE" id="PS50112"/>
    </source>
</evidence>
<dbReference type="AlphaFoldDB" id="A0A5C6AYB1"/>
<feature type="region of interest" description="Disordered" evidence="4">
    <location>
        <begin position="369"/>
        <end position="388"/>
    </location>
</feature>
<dbReference type="InterPro" id="IPR004089">
    <property type="entry name" value="MCPsignal_dom"/>
</dbReference>
<dbReference type="SUPFAM" id="SSF58104">
    <property type="entry name" value="Methyl-accepting chemotaxis protein (MCP) signaling domain"/>
    <property type="match status" value="1"/>
</dbReference>
<dbReference type="InterPro" id="IPR035965">
    <property type="entry name" value="PAS-like_dom_sf"/>
</dbReference>
<comment type="caution">
    <text evidence="8">The sequence shown here is derived from an EMBL/GenBank/DDBJ whole genome shotgun (WGS) entry which is preliminary data.</text>
</comment>
<dbReference type="PROSITE" id="PS50112">
    <property type="entry name" value="PAS"/>
    <property type="match status" value="1"/>
</dbReference>
<dbReference type="PANTHER" id="PTHR43531:SF11">
    <property type="entry name" value="METHYL-ACCEPTING CHEMOTAXIS PROTEIN 3"/>
    <property type="match status" value="1"/>
</dbReference>
<reference evidence="8 9" key="1">
    <citation type="submission" date="2019-02" db="EMBL/GenBank/DDBJ databases">
        <title>Deep-cultivation of Planctomycetes and their phenomic and genomic characterization uncovers novel biology.</title>
        <authorList>
            <person name="Wiegand S."/>
            <person name="Jogler M."/>
            <person name="Boedeker C."/>
            <person name="Pinto D."/>
            <person name="Vollmers J."/>
            <person name="Rivas-Marin E."/>
            <person name="Kohn T."/>
            <person name="Peeters S.H."/>
            <person name="Heuer A."/>
            <person name="Rast P."/>
            <person name="Oberbeckmann S."/>
            <person name="Bunk B."/>
            <person name="Jeske O."/>
            <person name="Meyerdierks A."/>
            <person name="Storesund J.E."/>
            <person name="Kallscheuer N."/>
            <person name="Luecker S."/>
            <person name="Lage O.M."/>
            <person name="Pohl T."/>
            <person name="Merkel B.J."/>
            <person name="Hornburger P."/>
            <person name="Mueller R.-W."/>
            <person name="Bruemmer F."/>
            <person name="Labrenz M."/>
            <person name="Spormann A.M."/>
            <person name="Op Den Camp H."/>
            <person name="Overmann J."/>
            <person name="Amann R."/>
            <person name="Jetten M.S.M."/>
            <person name="Mascher T."/>
            <person name="Medema M.H."/>
            <person name="Devos D.P."/>
            <person name="Kaster A.-K."/>
            <person name="Ovreas L."/>
            <person name="Rohde M."/>
            <person name="Galperin M.Y."/>
            <person name="Jogler C."/>
        </authorList>
    </citation>
    <scope>NUCLEOTIDE SEQUENCE [LARGE SCALE GENOMIC DNA]</scope>
    <source>
        <strain evidence="8 9">CA54</strain>
    </source>
</reference>
<evidence type="ECO:0000313" key="9">
    <source>
        <dbReference type="Proteomes" id="UP000320735"/>
    </source>
</evidence>
<dbReference type="Pfam" id="PF08447">
    <property type="entry name" value="PAS_3"/>
    <property type="match status" value="1"/>
</dbReference>
<dbReference type="Pfam" id="PF00015">
    <property type="entry name" value="MCPsignal"/>
    <property type="match status" value="1"/>
</dbReference>
<dbReference type="SUPFAM" id="SSF55785">
    <property type="entry name" value="PYP-like sensor domain (PAS domain)"/>
    <property type="match status" value="1"/>
</dbReference>
<accession>A0A5C6AYB1</accession>
<dbReference type="InterPro" id="IPR004090">
    <property type="entry name" value="Chemotax_Me-accpt_rcpt"/>
</dbReference>
<keyword evidence="9" id="KW-1185">Reference proteome</keyword>
<evidence type="ECO:0000259" key="5">
    <source>
        <dbReference type="PROSITE" id="PS50111"/>
    </source>
</evidence>
<dbReference type="GO" id="GO:0005886">
    <property type="term" value="C:plasma membrane"/>
    <property type="evidence" value="ECO:0007669"/>
    <property type="project" value="TreeGrafter"/>
</dbReference>
<dbReference type="InterPro" id="IPR000700">
    <property type="entry name" value="PAS-assoc_C"/>
</dbReference>
<feature type="domain" description="Methyl-accepting transducer" evidence="5">
    <location>
        <begin position="177"/>
        <end position="406"/>
    </location>
</feature>
<evidence type="ECO:0000259" key="7">
    <source>
        <dbReference type="PROSITE" id="PS50113"/>
    </source>
</evidence>
<dbReference type="Gene3D" id="3.30.450.20">
    <property type="entry name" value="PAS domain"/>
    <property type="match status" value="1"/>
</dbReference>
<evidence type="ECO:0000313" key="8">
    <source>
        <dbReference type="EMBL" id="TWU04139.1"/>
    </source>
</evidence>
<feature type="domain" description="PAS" evidence="6">
    <location>
        <begin position="51"/>
        <end position="90"/>
    </location>
</feature>
<dbReference type="InterPro" id="IPR013655">
    <property type="entry name" value="PAS_fold_3"/>
</dbReference>
<dbReference type="InterPro" id="IPR001610">
    <property type="entry name" value="PAC"/>
</dbReference>
<dbReference type="PRINTS" id="PR00260">
    <property type="entry name" value="CHEMTRNSDUCR"/>
</dbReference>
<dbReference type="Proteomes" id="UP000320735">
    <property type="component" value="Unassembled WGS sequence"/>
</dbReference>
<feature type="region of interest" description="Disordered" evidence="4">
    <location>
        <begin position="1"/>
        <end position="28"/>
    </location>
</feature>
<protein>
    <submittedName>
        <fullName evidence="8">Biofilm dispersion protein BdlA</fullName>
    </submittedName>
</protein>
<dbReference type="GO" id="GO:0007165">
    <property type="term" value="P:signal transduction"/>
    <property type="evidence" value="ECO:0007669"/>
    <property type="project" value="UniProtKB-KW"/>
</dbReference>
<keyword evidence="3" id="KW-0807">Transducer</keyword>
<evidence type="ECO:0000256" key="4">
    <source>
        <dbReference type="SAM" id="MobiDB-lite"/>
    </source>
</evidence>
<evidence type="ECO:0000256" key="3">
    <source>
        <dbReference type="PROSITE-ProRule" id="PRU00284"/>
    </source>
</evidence>
<sequence length="421" mass="45011">MAKSTPTRRSRRASQSQRTKTGSSTSSVIDEKLASVENAGLMDAINKSQAVIEFEMDGTIIAANENFLDAMGYTLDEVRGKHHSMFVDEDTRLSTAYKEFWAQLNRGEYMAGEYRRVGKNGQNVWIQGSYNPILDLDGKPIKVVKFATNVTERVQLEKNAIEQKKKTQELIELVVESADQFAEGSKAIASSSATLSDGAQTQAATVEEMTASIDELTGSIQVISKSAVGSKEQADETATMAKDGGNSVNEAINAMRLIEKSSEQINDIIQVISEIASQTNLLALNAAIEAARAGEHGLGFAVVADEVRKLAERSSEAAKEITQLIKESSRRVAEGAQLSENVGDSLKAIVAAADKTAAGITHIAEQTETQSISASETHSAIKSVSDTTESNAASAEELAASAEQLGAQAANLQQLVSQFNM</sequence>
<dbReference type="InterPro" id="IPR051310">
    <property type="entry name" value="MCP_chemotaxis"/>
</dbReference>
<name>A0A5C6AYB1_9PLAN</name>
<dbReference type="EMBL" id="SJPP01000005">
    <property type="protein sequence ID" value="TWU04139.1"/>
    <property type="molecule type" value="Genomic_DNA"/>
</dbReference>
<feature type="domain" description="PAC" evidence="7">
    <location>
        <begin position="110"/>
        <end position="162"/>
    </location>
</feature>
<dbReference type="PROSITE" id="PS50113">
    <property type="entry name" value="PAC"/>
    <property type="match status" value="1"/>
</dbReference>
<evidence type="ECO:0000256" key="1">
    <source>
        <dbReference type="ARBA" id="ARBA00022500"/>
    </source>
</evidence>
<evidence type="ECO:0000256" key="2">
    <source>
        <dbReference type="ARBA" id="ARBA00029447"/>
    </source>
</evidence>
<dbReference type="InterPro" id="IPR000014">
    <property type="entry name" value="PAS"/>
</dbReference>
<dbReference type="CDD" id="cd00130">
    <property type="entry name" value="PAS"/>
    <property type="match status" value="1"/>
</dbReference>
<feature type="compositionally biased region" description="Basic residues" evidence="4">
    <location>
        <begin position="1"/>
        <end position="12"/>
    </location>
</feature>
<dbReference type="PROSITE" id="PS50111">
    <property type="entry name" value="CHEMOTAXIS_TRANSDUC_2"/>
    <property type="match status" value="1"/>
</dbReference>
<dbReference type="Gene3D" id="1.10.287.950">
    <property type="entry name" value="Methyl-accepting chemotaxis protein"/>
    <property type="match status" value="1"/>
</dbReference>